<dbReference type="CDD" id="cd03801">
    <property type="entry name" value="GT4_PimA-like"/>
    <property type="match status" value="1"/>
</dbReference>
<dbReference type="InterPro" id="IPR001296">
    <property type="entry name" value="Glyco_trans_1"/>
</dbReference>
<keyword evidence="1 4" id="KW-0808">Transferase</keyword>
<dbReference type="RefSeq" id="WP_100897045.1">
    <property type="nucleotide sequence ID" value="NZ_CAWNNC010000001.1"/>
</dbReference>
<dbReference type="PANTHER" id="PTHR46401:SF2">
    <property type="entry name" value="GLYCOSYLTRANSFERASE WBBK-RELATED"/>
    <property type="match status" value="1"/>
</dbReference>
<protein>
    <submittedName>
        <fullName evidence="4">Glycosyltransferase involved in cell wall bisynthesis</fullName>
    </submittedName>
</protein>
<evidence type="ECO:0000259" key="3">
    <source>
        <dbReference type="Pfam" id="PF13439"/>
    </source>
</evidence>
<feature type="domain" description="Glycosyltransferase subfamily 4-like N-terminal" evidence="3">
    <location>
        <begin position="19"/>
        <end position="178"/>
    </location>
</feature>
<evidence type="ECO:0000259" key="2">
    <source>
        <dbReference type="Pfam" id="PF00534"/>
    </source>
</evidence>
<dbReference type="Pfam" id="PF13439">
    <property type="entry name" value="Glyco_transf_4"/>
    <property type="match status" value="1"/>
</dbReference>
<dbReference type="InterPro" id="IPR028098">
    <property type="entry name" value="Glyco_trans_4-like_N"/>
</dbReference>
<dbReference type="OrthoDB" id="9802525at2"/>
<keyword evidence="5" id="KW-1185">Reference proteome</keyword>
<dbReference type="Pfam" id="PF00534">
    <property type="entry name" value="Glycos_transf_1"/>
    <property type="match status" value="1"/>
</dbReference>
<evidence type="ECO:0000256" key="1">
    <source>
        <dbReference type="ARBA" id="ARBA00022679"/>
    </source>
</evidence>
<accession>A0A2K8SG70</accession>
<proteinExistence type="predicted"/>
<dbReference type="AlphaFoldDB" id="A0A2K8SG70"/>
<evidence type="ECO:0000313" key="4">
    <source>
        <dbReference type="EMBL" id="AUB34438.1"/>
    </source>
</evidence>
<dbReference type="GO" id="GO:0009103">
    <property type="term" value="P:lipopolysaccharide biosynthetic process"/>
    <property type="evidence" value="ECO:0007669"/>
    <property type="project" value="TreeGrafter"/>
</dbReference>
<evidence type="ECO:0000313" key="5">
    <source>
        <dbReference type="Proteomes" id="UP000232003"/>
    </source>
</evidence>
<gene>
    <name evidence="4" type="ORF">COO91_00258</name>
</gene>
<feature type="domain" description="Glycosyl transferase family 1" evidence="2">
    <location>
        <begin position="196"/>
        <end position="344"/>
    </location>
</feature>
<dbReference type="Gene3D" id="3.40.50.2000">
    <property type="entry name" value="Glycogen Phosphorylase B"/>
    <property type="match status" value="2"/>
</dbReference>
<dbReference type="SUPFAM" id="SSF53756">
    <property type="entry name" value="UDP-Glycosyltransferase/glycogen phosphorylase"/>
    <property type="match status" value="1"/>
</dbReference>
<dbReference type="PANTHER" id="PTHR46401">
    <property type="entry name" value="GLYCOSYLTRANSFERASE WBBK-RELATED"/>
    <property type="match status" value="1"/>
</dbReference>
<organism evidence="4 5">
    <name type="scientific">Nostoc flagelliforme CCNUN1</name>
    <dbReference type="NCBI Taxonomy" id="2038116"/>
    <lineage>
        <taxon>Bacteria</taxon>
        <taxon>Bacillati</taxon>
        <taxon>Cyanobacteriota</taxon>
        <taxon>Cyanophyceae</taxon>
        <taxon>Nostocales</taxon>
        <taxon>Nostocaceae</taxon>
        <taxon>Nostoc</taxon>
    </lineage>
</organism>
<dbReference type="Proteomes" id="UP000232003">
    <property type="component" value="Chromosome"/>
</dbReference>
<name>A0A2K8SG70_9NOSO</name>
<sequence>MIDKHHFYLIFPNIFDFKGGIQVYSTFLLKALQDVYLEANYDVFLKYDKRNLKQQENLQFLSSTKFHYFGNLPRLLQTIFFATKIIILAILQRPTIVISTHVNYATACYILKLLTGIPYWVVAHGLEVWDIKNNVTKLALQNADKIISVSNYTRQRLLQYKNIDPDKIVLLPNTFDANKFKINPKPTYLLQRYKLTDKQPVILTVTRMGRMAKYKGYDQILHALLKVRLHIPNVHFILAGKGDDIPRVKALVSNLILEDCVTIAGFVPDEELCDYYNLCDVFALPSKGEGFGIVYLEALACGKPVLAGKQDGSIEPLAEGKLGCLVDPDNVEEIADNLIQILQGDCSNPVIYQPEYLQQKTIEAFDFSQFRTSLAKLVGGHIALLRIQNSKFKIQNSKFKINKPHK</sequence>
<dbReference type="KEGG" id="nfl:COO91_00258"/>
<dbReference type="EMBL" id="CP024785">
    <property type="protein sequence ID" value="AUB34438.1"/>
    <property type="molecule type" value="Genomic_DNA"/>
</dbReference>
<dbReference type="GO" id="GO:0016757">
    <property type="term" value="F:glycosyltransferase activity"/>
    <property type="evidence" value="ECO:0007669"/>
    <property type="project" value="InterPro"/>
</dbReference>
<reference evidence="4 5" key="1">
    <citation type="submission" date="2017-11" db="EMBL/GenBank/DDBJ databases">
        <title>Complete genome of a free-living desiccation-tolerant cyanobacterium and its photosynthetic adaptation to extreme terrestrial habitat.</title>
        <authorList>
            <person name="Shang J."/>
        </authorList>
    </citation>
    <scope>NUCLEOTIDE SEQUENCE [LARGE SCALE GENOMIC DNA]</scope>
    <source>
        <strain evidence="4 5">CCNUN1</strain>
    </source>
</reference>